<evidence type="ECO:0000313" key="1">
    <source>
        <dbReference type="EMBL" id="SFP82614.1"/>
    </source>
</evidence>
<organism evidence="1 2">
    <name type="scientific">Enterovibrio norvegicus DSM 15893</name>
    <dbReference type="NCBI Taxonomy" id="1121869"/>
    <lineage>
        <taxon>Bacteria</taxon>
        <taxon>Pseudomonadati</taxon>
        <taxon>Pseudomonadota</taxon>
        <taxon>Gammaproteobacteria</taxon>
        <taxon>Vibrionales</taxon>
        <taxon>Vibrionaceae</taxon>
        <taxon>Enterovibrio</taxon>
    </lineage>
</organism>
<protein>
    <submittedName>
        <fullName evidence="1">Uncharacterized protein</fullName>
    </submittedName>
</protein>
<proteinExistence type="predicted"/>
<evidence type="ECO:0000313" key="2">
    <source>
        <dbReference type="Proteomes" id="UP000182692"/>
    </source>
</evidence>
<name>A0A1I5THR9_9GAMM</name>
<reference evidence="1 2" key="1">
    <citation type="submission" date="2016-10" db="EMBL/GenBank/DDBJ databases">
        <authorList>
            <person name="de Groot N.N."/>
        </authorList>
    </citation>
    <scope>NUCLEOTIDE SEQUENCE [LARGE SCALE GENOMIC DNA]</scope>
    <source>
        <strain evidence="1 2">DSM 15893</strain>
    </source>
</reference>
<accession>A0A1I5THR9</accession>
<dbReference type="EMBL" id="FOWR01000026">
    <property type="protein sequence ID" value="SFP82614.1"/>
    <property type="molecule type" value="Genomic_DNA"/>
</dbReference>
<gene>
    <name evidence="1" type="ORF">SAMN03084138_03219</name>
</gene>
<dbReference type="AlphaFoldDB" id="A0A1I5THR9"/>
<dbReference type="Proteomes" id="UP000182692">
    <property type="component" value="Unassembled WGS sequence"/>
</dbReference>
<sequence length="69" mass="8008">MTKRAGFTAVRFRRFTLVNLYQFKAVNGTKCRPHACAAAMCVDHWHQRNEQPTQGARAKHDMFKQRIAC</sequence>